<proteinExistence type="predicted"/>
<evidence type="ECO:0000313" key="2">
    <source>
        <dbReference type="EMBL" id="MRN53131.1"/>
    </source>
</evidence>
<reference evidence="2 3" key="1">
    <citation type="submission" date="2019-11" db="EMBL/GenBank/DDBJ databases">
        <title>Paenibacillus monticola sp. nov., a novel PGPR strain isolated from mountain sample in China.</title>
        <authorList>
            <person name="Zhao Q."/>
            <person name="Li H.-P."/>
            <person name="Zhang J.-L."/>
        </authorList>
    </citation>
    <scope>NUCLEOTIDE SEQUENCE [LARGE SCALE GENOMIC DNA]</scope>
    <source>
        <strain evidence="2 3">LC-T2</strain>
    </source>
</reference>
<name>A0A7X2H3Y8_9BACL</name>
<keyword evidence="3" id="KW-1185">Reference proteome</keyword>
<accession>A0A7X2H3Y8</accession>
<dbReference type="Pfam" id="PF12730">
    <property type="entry name" value="ABC2_membrane_4"/>
    <property type="match status" value="1"/>
</dbReference>
<keyword evidence="1" id="KW-0472">Membrane</keyword>
<keyword evidence="1" id="KW-0812">Transmembrane</keyword>
<feature type="transmembrane region" description="Helical" evidence="1">
    <location>
        <begin position="58"/>
        <end position="78"/>
    </location>
</feature>
<feature type="transmembrane region" description="Helical" evidence="1">
    <location>
        <begin position="21"/>
        <end position="38"/>
    </location>
</feature>
<feature type="transmembrane region" description="Helical" evidence="1">
    <location>
        <begin position="200"/>
        <end position="221"/>
    </location>
</feature>
<dbReference type="Proteomes" id="UP000463051">
    <property type="component" value="Unassembled WGS sequence"/>
</dbReference>
<organism evidence="2 3">
    <name type="scientific">Paenibacillus monticola</name>
    <dbReference type="NCBI Taxonomy" id="2666075"/>
    <lineage>
        <taxon>Bacteria</taxon>
        <taxon>Bacillati</taxon>
        <taxon>Bacillota</taxon>
        <taxon>Bacilli</taxon>
        <taxon>Bacillales</taxon>
        <taxon>Paenibacillaceae</taxon>
        <taxon>Paenibacillus</taxon>
    </lineage>
</organism>
<feature type="transmembrane region" description="Helical" evidence="1">
    <location>
        <begin position="149"/>
        <end position="169"/>
    </location>
</feature>
<gene>
    <name evidence="2" type="ORF">GJB61_09005</name>
</gene>
<evidence type="ECO:0000313" key="3">
    <source>
        <dbReference type="Proteomes" id="UP000463051"/>
    </source>
</evidence>
<protein>
    <submittedName>
        <fullName evidence="2">ABC transporter permease</fullName>
    </submittedName>
</protein>
<dbReference type="AlphaFoldDB" id="A0A7X2H3Y8"/>
<comment type="caution">
    <text evidence="2">The sequence shown here is derived from an EMBL/GenBank/DDBJ whole genome shotgun (WGS) entry which is preliminary data.</text>
</comment>
<evidence type="ECO:0000256" key="1">
    <source>
        <dbReference type="SAM" id="Phobius"/>
    </source>
</evidence>
<keyword evidence="1" id="KW-1133">Transmembrane helix</keyword>
<feature type="transmembrane region" description="Helical" evidence="1">
    <location>
        <begin position="99"/>
        <end position="129"/>
    </location>
</feature>
<sequence length="230" mass="25044">MLKLIALEIRKNKLAGILKGVLYANLAILAFMILVVFIDQSEADSTFVSYADVFEGLYVFVKSTYIIFAAILLSKLVIEEYKNNTITLLFMYPISRKKLITAKLIIVFLFTLVNIVVAEIVIGGILVGINHYVNVVPGQLTWSMLSVELVKVGTSAVYAAGIGLIPLFFGMRKKSVPTTIVAAVLLVSLISSGFDEFRLGNMAAVSIVLAVVGMGVAYLSIRKIETADID</sequence>
<dbReference type="EMBL" id="WJXB01000002">
    <property type="protein sequence ID" value="MRN53131.1"/>
    <property type="molecule type" value="Genomic_DNA"/>
</dbReference>
<feature type="transmembrane region" description="Helical" evidence="1">
    <location>
        <begin position="176"/>
        <end position="194"/>
    </location>
</feature>
<dbReference type="RefSeq" id="WP_154118095.1">
    <property type="nucleotide sequence ID" value="NZ_WJXB01000002.1"/>
</dbReference>